<dbReference type="InterPro" id="IPR027417">
    <property type="entry name" value="P-loop_NTPase"/>
</dbReference>
<feature type="non-terminal residue" evidence="2">
    <location>
        <position position="108"/>
    </location>
</feature>
<feature type="domain" description="Deoxynucleoside kinase" evidence="1">
    <location>
        <begin position="13"/>
        <end position="55"/>
    </location>
</feature>
<dbReference type="AlphaFoldDB" id="A0AAV8Y874"/>
<name>A0AAV8Y874_9CUCU</name>
<dbReference type="GO" id="GO:0005739">
    <property type="term" value="C:mitochondrion"/>
    <property type="evidence" value="ECO:0007669"/>
    <property type="project" value="TreeGrafter"/>
</dbReference>
<dbReference type="EMBL" id="JAPWTK010000169">
    <property type="protein sequence ID" value="KAJ8947150.1"/>
    <property type="molecule type" value="Genomic_DNA"/>
</dbReference>
<dbReference type="InterPro" id="IPR031314">
    <property type="entry name" value="DNK_dom"/>
</dbReference>
<dbReference type="PANTHER" id="PTHR10513">
    <property type="entry name" value="DEOXYNUCLEOSIDE KINASE"/>
    <property type="match status" value="1"/>
</dbReference>
<evidence type="ECO:0000313" key="3">
    <source>
        <dbReference type="Proteomes" id="UP001162162"/>
    </source>
</evidence>
<keyword evidence="3" id="KW-1185">Reference proteome</keyword>
<sequence length="108" mass="12586">MTTSNSRRPFTVAVEGNIGSGKTTFLNYFNQHENICVLAEPVELWRNCNGHNLLLTMLQHHCLRNPVSDIVLSRKWNEIRLFLMSQLSVIDEHFKWMTNNEDTKVDLI</sequence>
<accession>A0AAV8Y874</accession>
<dbReference type="GO" id="GO:0019136">
    <property type="term" value="F:deoxynucleoside kinase activity"/>
    <property type="evidence" value="ECO:0007669"/>
    <property type="project" value="TreeGrafter"/>
</dbReference>
<protein>
    <recommendedName>
        <fullName evidence="1">Deoxynucleoside kinase domain-containing protein</fullName>
    </recommendedName>
</protein>
<gene>
    <name evidence="2" type="ORF">NQ318_002512</name>
</gene>
<dbReference type="Pfam" id="PF01712">
    <property type="entry name" value="dNK"/>
    <property type="match status" value="1"/>
</dbReference>
<dbReference type="Proteomes" id="UP001162162">
    <property type="component" value="Unassembled WGS sequence"/>
</dbReference>
<evidence type="ECO:0000259" key="1">
    <source>
        <dbReference type="Pfam" id="PF01712"/>
    </source>
</evidence>
<dbReference type="SUPFAM" id="SSF52540">
    <property type="entry name" value="P-loop containing nucleoside triphosphate hydrolases"/>
    <property type="match status" value="1"/>
</dbReference>
<dbReference type="InterPro" id="IPR050566">
    <property type="entry name" value="Deoxyribonucleoside_kinase"/>
</dbReference>
<organism evidence="2 3">
    <name type="scientific">Aromia moschata</name>
    <dbReference type="NCBI Taxonomy" id="1265417"/>
    <lineage>
        <taxon>Eukaryota</taxon>
        <taxon>Metazoa</taxon>
        <taxon>Ecdysozoa</taxon>
        <taxon>Arthropoda</taxon>
        <taxon>Hexapoda</taxon>
        <taxon>Insecta</taxon>
        <taxon>Pterygota</taxon>
        <taxon>Neoptera</taxon>
        <taxon>Endopterygota</taxon>
        <taxon>Coleoptera</taxon>
        <taxon>Polyphaga</taxon>
        <taxon>Cucujiformia</taxon>
        <taxon>Chrysomeloidea</taxon>
        <taxon>Cerambycidae</taxon>
        <taxon>Cerambycinae</taxon>
        <taxon>Callichromatini</taxon>
        <taxon>Aromia</taxon>
    </lineage>
</organism>
<comment type="caution">
    <text evidence="2">The sequence shown here is derived from an EMBL/GenBank/DDBJ whole genome shotgun (WGS) entry which is preliminary data.</text>
</comment>
<dbReference type="PANTHER" id="PTHR10513:SF24">
    <property type="entry name" value="THYMIDINE KINASE 2, MITOCHONDRIAL"/>
    <property type="match status" value="1"/>
</dbReference>
<reference evidence="2" key="1">
    <citation type="journal article" date="2023" name="Insect Mol. Biol.">
        <title>Genome sequencing provides insights into the evolution of gene families encoding plant cell wall-degrading enzymes in longhorned beetles.</title>
        <authorList>
            <person name="Shin N.R."/>
            <person name="Okamura Y."/>
            <person name="Kirsch R."/>
            <person name="Pauchet Y."/>
        </authorList>
    </citation>
    <scope>NUCLEOTIDE SEQUENCE</scope>
    <source>
        <strain evidence="2">AMC_N1</strain>
    </source>
</reference>
<dbReference type="Gene3D" id="3.40.50.300">
    <property type="entry name" value="P-loop containing nucleotide triphosphate hydrolases"/>
    <property type="match status" value="1"/>
</dbReference>
<evidence type="ECO:0000313" key="2">
    <source>
        <dbReference type="EMBL" id="KAJ8947150.1"/>
    </source>
</evidence>
<proteinExistence type="predicted"/>